<gene>
    <name evidence="1" type="ORF">HLH33_01455</name>
</gene>
<dbReference type="OMA" id="SHERWAI"/>
<dbReference type="InterPro" id="IPR029063">
    <property type="entry name" value="SAM-dependent_MTases_sf"/>
</dbReference>
<dbReference type="Gene3D" id="3.40.50.150">
    <property type="entry name" value="Vaccinia Virus protein VP39"/>
    <property type="match status" value="1"/>
</dbReference>
<dbReference type="AlphaFoldDB" id="A0A7W4FC28"/>
<organism evidence="1 2">
    <name type="scientific">Gluconacetobacter diazotrophicus</name>
    <name type="common">Acetobacter diazotrophicus</name>
    <dbReference type="NCBI Taxonomy" id="33996"/>
    <lineage>
        <taxon>Bacteria</taxon>
        <taxon>Pseudomonadati</taxon>
        <taxon>Pseudomonadota</taxon>
        <taxon>Alphaproteobacteria</taxon>
        <taxon>Acetobacterales</taxon>
        <taxon>Acetobacteraceae</taxon>
        <taxon>Gluconacetobacter</taxon>
    </lineage>
</organism>
<dbReference type="Proteomes" id="UP000550787">
    <property type="component" value="Unassembled WGS sequence"/>
</dbReference>
<comment type="caution">
    <text evidence="1">The sequence shown here is derived from an EMBL/GenBank/DDBJ whole genome shotgun (WGS) entry which is preliminary data.</text>
</comment>
<dbReference type="EMBL" id="JABEQG010000002">
    <property type="protein sequence ID" value="MBB2154986.1"/>
    <property type="molecule type" value="Genomic_DNA"/>
</dbReference>
<protein>
    <submittedName>
        <fullName evidence="1">Fused MFS/spermidine synthase</fullName>
    </submittedName>
</protein>
<dbReference type="SUPFAM" id="SSF53335">
    <property type="entry name" value="S-adenosyl-L-methionine-dependent methyltransferases"/>
    <property type="match status" value="1"/>
</dbReference>
<sequence length="259" mass="28467">MPTFIPGGHTILAHYPGDDGDVWISEDIVTESRIYWQDRCCQSESDADGVSYAAYIHALFGFIMQTPAGTRPDEPVLLIGCGGGSLAAMLSVAERAVEIVDVNPASFLIARQHFGLPLWIPCHAMDGARYLHALPPTQRYGAIIIDAFRGERVPDHLLGRAFLAQVACRLSDGGFMAMNLLEWPDHPEPIVRAVDMAGAEIAPPGTVRLFEEAVECERNVILLAGNVSGFTLPDLLLPPRTMIAETRRMLTRMRFRRTA</sequence>
<dbReference type="RefSeq" id="WP_012222898.1">
    <property type="nucleotide sequence ID" value="NZ_JABEQG010000002.1"/>
</dbReference>
<dbReference type="NCBIfam" id="NF037959">
    <property type="entry name" value="MFS_SpdSyn"/>
    <property type="match status" value="1"/>
</dbReference>
<accession>A0A7W4FC28</accession>
<evidence type="ECO:0000313" key="2">
    <source>
        <dbReference type="Proteomes" id="UP000550787"/>
    </source>
</evidence>
<name>A0A7W4FC28_GLUDI</name>
<evidence type="ECO:0000313" key="1">
    <source>
        <dbReference type="EMBL" id="MBB2154986.1"/>
    </source>
</evidence>
<reference evidence="1 2" key="1">
    <citation type="submission" date="2020-04" db="EMBL/GenBank/DDBJ databases">
        <title>Description of novel Gluconacetobacter.</title>
        <authorList>
            <person name="Sombolestani A."/>
        </authorList>
    </citation>
    <scope>NUCLEOTIDE SEQUENCE [LARGE SCALE GENOMIC DNA]</scope>
    <source>
        <strain evidence="1 2">LMG 7603</strain>
    </source>
</reference>
<proteinExistence type="predicted"/>